<dbReference type="EMBL" id="BGPR01013801">
    <property type="protein sequence ID" value="GBN62313.1"/>
    <property type="molecule type" value="Genomic_DNA"/>
</dbReference>
<dbReference type="Proteomes" id="UP000499080">
    <property type="component" value="Unassembled WGS sequence"/>
</dbReference>
<dbReference type="EMBL" id="BGPR01013794">
    <property type="protein sequence ID" value="GBN62271.1"/>
    <property type="molecule type" value="Genomic_DNA"/>
</dbReference>
<evidence type="ECO:0000313" key="1">
    <source>
        <dbReference type="EMBL" id="GBN62271.1"/>
    </source>
</evidence>
<organism evidence="1 4">
    <name type="scientific">Araneus ventricosus</name>
    <name type="common">Orbweaver spider</name>
    <name type="synonym">Epeira ventricosa</name>
    <dbReference type="NCBI Taxonomy" id="182803"/>
    <lineage>
        <taxon>Eukaryota</taxon>
        <taxon>Metazoa</taxon>
        <taxon>Ecdysozoa</taxon>
        <taxon>Arthropoda</taxon>
        <taxon>Chelicerata</taxon>
        <taxon>Arachnida</taxon>
        <taxon>Araneae</taxon>
        <taxon>Araneomorphae</taxon>
        <taxon>Entelegynae</taxon>
        <taxon>Araneoidea</taxon>
        <taxon>Araneidae</taxon>
        <taxon>Araneus</taxon>
    </lineage>
</organism>
<dbReference type="EMBL" id="BGPR01014133">
    <property type="protein sequence ID" value="GBN63885.1"/>
    <property type="molecule type" value="Genomic_DNA"/>
</dbReference>
<evidence type="ECO:0000313" key="2">
    <source>
        <dbReference type="EMBL" id="GBN62313.1"/>
    </source>
</evidence>
<name>A0A4Y2QFK3_ARAVE</name>
<evidence type="ECO:0000313" key="4">
    <source>
        <dbReference type="Proteomes" id="UP000499080"/>
    </source>
</evidence>
<gene>
    <name evidence="1" type="ORF">AVEN_138202_1</name>
    <name evidence="2" type="ORF">AVEN_267052_1</name>
    <name evidence="3" type="ORF">AVEN_48672_1</name>
</gene>
<accession>A0A4Y2QFK3</accession>
<keyword evidence="4" id="KW-1185">Reference proteome</keyword>
<sequence>MAGRHDFIGKNGPRIIAPIKSGSCDDPPFYRGTTRHRRWAVRVTPPLLFPPGKREPSYLSGGFSSLNSLCPHRGSEDPLTYPAASPP</sequence>
<evidence type="ECO:0000313" key="3">
    <source>
        <dbReference type="EMBL" id="GBN63885.1"/>
    </source>
</evidence>
<proteinExistence type="predicted"/>
<comment type="caution">
    <text evidence="1">The sequence shown here is derived from an EMBL/GenBank/DDBJ whole genome shotgun (WGS) entry which is preliminary data.</text>
</comment>
<protein>
    <submittedName>
        <fullName evidence="1">Uncharacterized protein</fullName>
    </submittedName>
</protein>
<reference evidence="1 4" key="1">
    <citation type="journal article" date="2019" name="Sci. Rep.">
        <title>Orb-weaving spider Araneus ventricosus genome elucidates the spidroin gene catalogue.</title>
        <authorList>
            <person name="Kono N."/>
            <person name="Nakamura H."/>
            <person name="Ohtoshi R."/>
            <person name="Moran D.A.P."/>
            <person name="Shinohara A."/>
            <person name="Yoshida Y."/>
            <person name="Fujiwara M."/>
            <person name="Mori M."/>
            <person name="Tomita M."/>
            <person name="Arakawa K."/>
        </authorList>
    </citation>
    <scope>NUCLEOTIDE SEQUENCE [LARGE SCALE GENOMIC DNA]</scope>
</reference>
<dbReference type="AlphaFoldDB" id="A0A4Y2QFK3"/>